<keyword evidence="5" id="KW-0496">Mitochondrion</keyword>
<protein>
    <recommendedName>
        <fullName evidence="7">Small ribosomal subunit protein mS29</fullName>
    </recommendedName>
</protein>
<keyword evidence="4" id="KW-0689">Ribosomal protein</keyword>
<dbReference type="InterPro" id="IPR019368">
    <property type="entry name" value="Ribosomal_mS29"/>
</dbReference>
<dbReference type="GO" id="GO:0005763">
    <property type="term" value="C:mitochondrial small ribosomal subunit"/>
    <property type="evidence" value="ECO:0007669"/>
    <property type="project" value="TreeGrafter"/>
</dbReference>
<sequence length="558" mass="61683">MATRFSPFWTSRQESFETSPVSRTTSSLRFAYHHPLTILAALGWPALSQQTMVSQLCSGCLSGFRQTPRALLLQRAQLQPFITPPSSLSRASFHTSATRFANPLQKKSKSGDNGPKFRESKSARMRKHKKPVDRGRPPAVGERKALRKRIVLSNTNALEVAGMQEFSEDVSVDSRLRGAVVGLPVSVVAQLRAVHAFKPTQNWFLFRRPAVVMRRESLEMGKVFESITNGEDKGKLVKKIITGPRGCGKSVHLLQAMATAFLKKWIVIAVPEAQDYVIASSSYAPLAGSSPTQYVQDQLTSALLLRTVLANEQILTNLRVSLEHPELKNLLRPKMTLNDLARLGVQDAAISWPVFQAFWAELNATSGPEGFQARPPVLVTVDGIGHWMQESKYRDRDFNLIHAHDLTLPSHLLSLLQPSSSKPVLPNGGLVLYAASASNKPSVPSFDMALQQLAARQKGQSESSPEYPRPDPYDVVDQRILDTFRKTTSKTAQQSALELQTLGGLSRDEARGYMEYFARSGILQEKVSEDWVGEKWSLAGGGIVGEMEKLGSRLRTAL</sequence>
<keyword evidence="6" id="KW-0687">Ribonucleoprotein</keyword>
<evidence type="ECO:0000256" key="5">
    <source>
        <dbReference type="ARBA" id="ARBA00023128"/>
    </source>
</evidence>
<feature type="compositionally biased region" description="Basic and acidic residues" evidence="8">
    <location>
        <begin position="132"/>
        <end position="143"/>
    </location>
</feature>
<evidence type="ECO:0000313" key="10">
    <source>
        <dbReference type="Proteomes" id="UP000054383"/>
    </source>
</evidence>
<evidence type="ECO:0000256" key="1">
    <source>
        <dbReference type="ARBA" id="ARBA00004173"/>
    </source>
</evidence>
<proteinExistence type="inferred from homology"/>
<comment type="similarity">
    <text evidence="2">Belongs to the mitochondrion-specific ribosomal protein mS29 family.</text>
</comment>
<dbReference type="GO" id="GO:0003735">
    <property type="term" value="F:structural constituent of ribosome"/>
    <property type="evidence" value="ECO:0007669"/>
    <property type="project" value="TreeGrafter"/>
</dbReference>
<evidence type="ECO:0000256" key="2">
    <source>
        <dbReference type="ARBA" id="ARBA00009863"/>
    </source>
</evidence>
<evidence type="ECO:0000256" key="8">
    <source>
        <dbReference type="SAM" id="MobiDB-lite"/>
    </source>
</evidence>
<reference evidence="9 10" key="1">
    <citation type="submission" date="2015-04" db="EMBL/GenBank/DDBJ databases">
        <authorList>
            <person name="Syromyatnikov M.Y."/>
            <person name="Popov V.N."/>
        </authorList>
    </citation>
    <scope>NUCLEOTIDE SEQUENCE [LARGE SCALE GENOMIC DNA]</scope>
    <source>
        <strain evidence="9">WF-38-12</strain>
    </source>
</reference>
<evidence type="ECO:0000256" key="6">
    <source>
        <dbReference type="ARBA" id="ARBA00023274"/>
    </source>
</evidence>
<evidence type="ECO:0000256" key="7">
    <source>
        <dbReference type="ARBA" id="ARBA00035140"/>
    </source>
</evidence>
<feature type="region of interest" description="Disordered" evidence="8">
    <location>
        <begin position="99"/>
        <end position="143"/>
    </location>
</feature>
<dbReference type="PANTHER" id="PTHR12810">
    <property type="entry name" value="MITOCHONDRIAL 28S RIBOSOMAL PROTEIN S29"/>
    <property type="match status" value="1"/>
</dbReference>
<evidence type="ECO:0000313" key="9">
    <source>
        <dbReference type="EMBL" id="CRG91457.1"/>
    </source>
</evidence>
<dbReference type="AlphaFoldDB" id="A0A0U1M7C2"/>
<keyword evidence="3" id="KW-0809">Transit peptide</keyword>
<dbReference type="OMA" id="GLAHWMT"/>
<gene>
    <name evidence="9" type="ORF">PISL3812_08506</name>
</gene>
<keyword evidence="10" id="KW-1185">Reference proteome</keyword>
<dbReference type="PANTHER" id="PTHR12810:SF0">
    <property type="entry name" value="SMALL RIBOSOMAL SUBUNIT PROTEIN MS29"/>
    <property type="match status" value="1"/>
</dbReference>
<accession>A0A0U1M7C2</accession>
<evidence type="ECO:0000256" key="3">
    <source>
        <dbReference type="ARBA" id="ARBA00022946"/>
    </source>
</evidence>
<dbReference type="OrthoDB" id="274828at2759"/>
<comment type="subcellular location">
    <subcellularLocation>
        <location evidence="1">Mitochondrion</location>
    </subcellularLocation>
</comment>
<dbReference type="EMBL" id="CVMT01000009">
    <property type="protein sequence ID" value="CRG91457.1"/>
    <property type="molecule type" value="Genomic_DNA"/>
</dbReference>
<dbReference type="Proteomes" id="UP000054383">
    <property type="component" value="Unassembled WGS sequence"/>
</dbReference>
<name>A0A0U1M7C2_TALIS</name>
<organism evidence="9 10">
    <name type="scientific">Talaromyces islandicus</name>
    <name type="common">Penicillium islandicum</name>
    <dbReference type="NCBI Taxonomy" id="28573"/>
    <lineage>
        <taxon>Eukaryota</taxon>
        <taxon>Fungi</taxon>
        <taxon>Dikarya</taxon>
        <taxon>Ascomycota</taxon>
        <taxon>Pezizomycotina</taxon>
        <taxon>Eurotiomycetes</taxon>
        <taxon>Eurotiomycetidae</taxon>
        <taxon>Eurotiales</taxon>
        <taxon>Trichocomaceae</taxon>
        <taxon>Talaromyces</taxon>
        <taxon>Talaromyces sect. Islandici</taxon>
    </lineage>
</organism>
<dbReference type="STRING" id="28573.A0A0U1M7C2"/>
<dbReference type="Pfam" id="PF10236">
    <property type="entry name" value="DAP3"/>
    <property type="match status" value="1"/>
</dbReference>
<evidence type="ECO:0000256" key="4">
    <source>
        <dbReference type="ARBA" id="ARBA00022980"/>
    </source>
</evidence>